<evidence type="ECO:0000313" key="9">
    <source>
        <dbReference type="EMBL" id="QRQ99847.1"/>
    </source>
</evidence>
<feature type="domain" description="PAC" evidence="8">
    <location>
        <begin position="503"/>
        <end position="556"/>
    </location>
</feature>
<dbReference type="InterPro" id="IPR036097">
    <property type="entry name" value="HisK_dim/P_sf"/>
</dbReference>
<dbReference type="EC" id="2.7.13.3" evidence="2"/>
<dbReference type="CDD" id="cd00082">
    <property type="entry name" value="HisKA"/>
    <property type="match status" value="1"/>
</dbReference>
<accession>A0ABX7I2A8</accession>
<dbReference type="EMBL" id="CP056775">
    <property type="protein sequence ID" value="QRQ99847.1"/>
    <property type="molecule type" value="Genomic_DNA"/>
</dbReference>
<evidence type="ECO:0000256" key="6">
    <source>
        <dbReference type="SAM" id="Coils"/>
    </source>
</evidence>
<gene>
    <name evidence="9" type="ORF">HWI92_02400</name>
</gene>
<name>A0ABX7I2A8_9BACT</name>
<dbReference type="RefSeq" id="WP_204660610.1">
    <property type="nucleotide sequence ID" value="NZ_CP056775.1"/>
</dbReference>
<evidence type="ECO:0000313" key="10">
    <source>
        <dbReference type="Proteomes" id="UP000612680"/>
    </source>
</evidence>
<evidence type="ECO:0000256" key="5">
    <source>
        <dbReference type="ARBA" id="ARBA00022777"/>
    </source>
</evidence>
<reference evidence="9 10" key="1">
    <citation type="submission" date="2020-06" db="EMBL/GenBank/DDBJ databases">
        <title>Dyadobacter sandarakinus sp. nov., isolated from the soil of the Arctic Yellow River Station.</title>
        <authorList>
            <person name="Zhang Y."/>
            <person name="Peng F."/>
        </authorList>
    </citation>
    <scope>NUCLEOTIDE SEQUENCE [LARGE SCALE GENOMIC DNA]</scope>
    <source>
        <strain evidence="9 10">Q3-56</strain>
    </source>
</reference>
<keyword evidence="4" id="KW-0808">Transferase</keyword>
<dbReference type="PANTHER" id="PTHR43304:SF1">
    <property type="entry name" value="PAC DOMAIN-CONTAINING PROTEIN"/>
    <property type="match status" value="1"/>
</dbReference>
<feature type="domain" description="PAC" evidence="8">
    <location>
        <begin position="373"/>
        <end position="426"/>
    </location>
</feature>
<dbReference type="Pfam" id="PF00512">
    <property type="entry name" value="HisKA"/>
    <property type="match status" value="1"/>
</dbReference>
<dbReference type="SMART" id="SM00387">
    <property type="entry name" value="HATPase_c"/>
    <property type="match status" value="1"/>
</dbReference>
<dbReference type="SMART" id="SM00091">
    <property type="entry name" value="PAS"/>
    <property type="match status" value="4"/>
</dbReference>
<evidence type="ECO:0000256" key="3">
    <source>
        <dbReference type="ARBA" id="ARBA00022553"/>
    </source>
</evidence>
<comment type="catalytic activity">
    <reaction evidence="1">
        <text>ATP + protein L-histidine = ADP + protein N-phospho-L-histidine.</text>
        <dbReference type="EC" id="2.7.13.3"/>
    </reaction>
</comment>
<dbReference type="InterPro" id="IPR001610">
    <property type="entry name" value="PAC"/>
</dbReference>
<evidence type="ECO:0000256" key="4">
    <source>
        <dbReference type="ARBA" id="ARBA00022679"/>
    </source>
</evidence>
<dbReference type="Pfam" id="PF13426">
    <property type="entry name" value="PAS_9"/>
    <property type="match status" value="1"/>
</dbReference>
<keyword evidence="10" id="KW-1185">Reference proteome</keyword>
<dbReference type="SMART" id="SM00086">
    <property type="entry name" value="PAC"/>
    <property type="match status" value="2"/>
</dbReference>
<dbReference type="InterPro" id="IPR005467">
    <property type="entry name" value="His_kinase_dom"/>
</dbReference>
<dbReference type="InterPro" id="IPR052162">
    <property type="entry name" value="Sensor_kinase/Photoreceptor"/>
</dbReference>
<dbReference type="CDD" id="cd00130">
    <property type="entry name" value="PAS"/>
    <property type="match status" value="1"/>
</dbReference>
<evidence type="ECO:0000256" key="1">
    <source>
        <dbReference type="ARBA" id="ARBA00000085"/>
    </source>
</evidence>
<dbReference type="SUPFAM" id="SSF47384">
    <property type="entry name" value="Homodimeric domain of signal transducing histidine kinase"/>
    <property type="match status" value="1"/>
</dbReference>
<organism evidence="9 10">
    <name type="scientific">Dyadobacter sandarakinus</name>
    <dbReference type="NCBI Taxonomy" id="2747268"/>
    <lineage>
        <taxon>Bacteria</taxon>
        <taxon>Pseudomonadati</taxon>
        <taxon>Bacteroidota</taxon>
        <taxon>Cytophagia</taxon>
        <taxon>Cytophagales</taxon>
        <taxon>Spirosomataceae</taxon>
        <taxon>Dyadobacter</taxon>
    </lineage>
</organism>
<dbReference type="Gene3D" id="1.10.287.130">
    <property type="match status" value="1"/>
</dbReference>
<dbReference type="PRINTS" id="PR00344">
    <property type="entry name" value="BCTRLSENSOR"/>
</dbReference>
<sequence>MNSFSKTVSEEDRMEGMTAALTAAGIGIWELNPDSKEFHLSPIAQQLLGATEDIIPYPHIFDFADSRDRARLLKCFREVMEGIPGKEVEIDFRHCVASEGTPRWLHCRGQAVFDPAKPSPKLHGILQDVSKHLNRFQEHEKKGSFNISAEEASHLSAKEQLARAKGLEQRLQYLIEEAPVATAMYMGRSLKIEFANDVMISYWGKDRTVIGETLRDAVPELDEQSSLDLLDQVFVTGKTIELQAAPVVLHQNGRSGTYYFDFIYKPMFDHEGNVFGIFHMAVDVTHEVQALKASRASEANLAAVLAAFPTAIGLLRGRDLIIEMPNQAFIEIVGKGPDIAGKPLRQIVQDPGRQHLVDVLDDIFITGKINRSYANPVTLHKDDGEHHRYFDFTNTPLHDADGRISAVLAIGIDVTEQVLARQKIEEAESTLRGAVDLAELGTWQLDLETQKLSFSRRLGQWFDFEPGFTATFADIYEKVQEPDRTKLRQVVEECLTANSERVFKVEFTLDQDKTGLRKTLTAQGRTYFDNDRHAYKLGGTMQDVTEHRALLSTLERLVQQRTEELAATNEKLVNINQELEDNVAQIEGINEELVQTNKRLVNSNNSLQQFSYVASHDLQEPLRKIQTFGTLLAGKIGTDIGQEAASYLSRMQQAASRMSALIEDLLSFSRVSNQEIKRDLVSLKTVMKWVLSDLELSIEETGATIEIGKLPIITGDQSQLMQLFNNLISNALKFHKPGIPPVIRIDARILTALPPKVVARRSVARYHQIDVVDNGIGFDPMYKDRIFQVFQRLHGKSEFPGTGIGLAICEKVAFNHGGAITATSEPDAGSVFSIYLPIE</sequence>
<feature type="coiled-coil region" evidence="6">
    <location>
        <begin position="551"/>
        <end position="596"/>
    </location>
</feature>
<evidence type="ECO:0000259" key="7">
    <source>
        <dbReference type="PROSITE" id="PS50109"/>
    </source>
</evidence>
<evidence type="ECO:0000256" key="2">
    <source>
        <dbReference type="ARBA" id="ARBA00012438"/>
    </source>
</evidence>
<protein>
    <recommendedName>
        <fullName evidence="2">histidine kinase</fullName>
        <ecNumber evidence="2">2.7.13.3</ecNumber>
    </recommendedName>
</protein>
<feature type="domain" description="Histidine kinase" evidence="7">
    <location>
        <begin position="613"/>
        <end position="839"/>
    </location>
</feature>
<dbReference type="InterPro" id="IPR000700">
    <property type="entry name" value="PAS-assoc_C"/>
</dbReference>
<keyword evidence="5" id="KW-0418">Kinase</keyword>
<dbReference type="Pfam" id="PF02518">
    <property type="entry name" value="HATPase_c"/>
    <property type="match status" value="1"/>
</dbReference>
<dbReference type="InterPro" id="IPR000014">
    <property type="entry name" value="PAS"/>
</dbReference>
<proteinExistence type="predicted"/>
<dbReference type="InterPro" id="IPR004358">
    <property type="entry name" value="Sig_transdc_His_kin-like_C"/>
</dbReference>
<dbReference type="InterPro" id="IPR035965">
    <property type="entry name" value="PAS-like_dom_sf"/>
</dbReference>
<dbReference type="InterPro" id="IPR003661">
    <property type="entry name" value="HisK_dim/P_dom"/>
</dbReference>
<evidence type="ECO:0000259" key="8">
    <source>
        <dbReference type="PROSITE" id="PS50113"/>
    </source>
</evidence>
<dbReference type="SMART" id="SM00388">
    <property type="entry name" value="HisKA"/>
    <property type="match status" value="1"/>
</dbReference>
<dbReference type="Gene3D" id="3.30.565.10">
    <property type="entry name" value="Histidine kinase-like ATPase, C-terminal domain"/>
    <property type="match status" value="1"/>
</dbReference>
<dbReference type="SUPFAM" id="SSF55785">
    <property type="entry name" value="PYP-like sensor domain (PAS domain)"/>
    <property type="match status" value="4"/>
</dbReference>
<dbReference type="PROSITE" id="PS50109">
    <property type="entry name" value="HIS_KIN"/>
    <property type="match status" value="1"/>
</dbReference>
<keyword evidence="6" id="KW-0175">Coiled coil</keyword>
<dbReference type="SUPFAM" id="SSF55874">
    <property type="entry name" value="ATPase domain of HSP90 chaperone/DNA topoisomerase II/histidine kinase"/>
    <property type="match status" value="1"/>
</dbReference>
<dbReference type="InterPro" id="IPR003594">
    <property type="entry name" value="HATPase_dom"/>
</dbReference>
<dbReference type="InterPro" id="IPR013656">
    <property type="entry name" value="PAS_4"/>
</dbReference>
<dbReference type="PROSITE" id="PS50113">
    <property type="entry name" value="PAC"/>
    <property type="match status" value="2"/>
</dbReference>
<keyword evidence="3" id="KW-0597">Phosphoprotein</keyword>
<dbReference type="Pfam" id="PF08448">
    <property type="entry name" value="PAS_4"/>
    <property type="match status" value="2"/>
</dbReference>
<dbReference type="Gene3D" id="3.30.450.20">
    <property type="entry name" value="PAS domain"/>
    <property type="match status" value="4"/>
</dbReference>
<dbReference type="PANTHER" id="PTHR43304">
    <property type="entry name" value="PHYTOCHROME-LIKE PROTEIN CPH1"/>
    <property type="match status" value="1"/>
</dbReference>
<dbReference type="Proteomes" id="UP000612680">
    <property type="component" value="Chromosome"/>
</dbReference>
<dbReference type="InterPro" id="IPR036890">
    <property type="entry name" value="HATPase_C_sf"/>
</dbReference>